<protein>
    <submittedName>
        <fullName evidence="2">Putative hydrolase</fullName>
    </submittedName>
</protein>
<dbReference type="PIRSF" id="PIRSF005962">
    <property type="entry name" value="Pept_M20D_amidohydro"/>
    <property type="match status" value="1"/>
</dbReference>
<organism evidence="2">
    <name type="scientific">hydrocarbon metagenome</name>
    <dbReference type="NCBI Taxonomy" id="938273"/>
    <lineage>
        <taxon>unclassified sequences</taxon>
        <taxon>metagenomes</taxon>
        <taxon>ecological metagenomes</taxon>
    </lineage>
</organism>
<dbReference type="InterPro" id="IPR017439">
    <property type="entry name" value="Amidohydrolase"/>
</dbReference>
<proteinExistence type="predicted"/>
<dbReference type="Gene3D" id="3.30.70.360">
    <property type="match status" value="1"/>
</dbReference>
<sequence>MKWEEIEHELISLRKELHKYPELSGRENNTGERIIKFAEKFNPDEIIKNIGGNGLAVIFKGNQEGKTILIRCELDALPIEEENKFDYKSQNDGVSHKCGHDGHMAIVSGLIPLLSKNKIDQGTVVLLYQPAEETGEGAEKVLHDEKFNKINPDYVFSLHNLPGFEKNKIIIKENEFASASKGLIIKLNGKTSHAAEPEKGITPSLAVSELIQRLVELPQKEKFEEFTLVTIIHAKIGERAFGTTPGYAELMATLRSYKNEDMEKLQKFAENIINEVSTKNNLKYKIEFVEEFPSTVNDKFCVDVVQKSAEENNLQIEEITNPFRWSEDFGHFTQKYKGALFGLGSGVDQPQLHNPDYDFPDEIILTGTKMFYSIIKNVLEE</sequence>
<dbReference type="InterPro" id="IPR011650">
    <property type="entry name" value="Peptidase_M20_dimer"/>
</dbReference>
<dbReference type="PANTHER" id="PTHR11014">
    <property type="entry name" value="PEPTIDASE M20 FAMILY MEMBER"/>
    <property type="match status" value="1"/>
</dbReference>
<dbReference type="InterPro" id="IPR002933">
    <property type="entry name" value="Peptidase_M20"/>
</dbReference>
<accession>A0A0W8FVN6</accession>
<dbReference type="Gene3D" id="3.40.630.10">
    <property type="entry name" value="Zn peptidases"/>
    <property type="match status" value="1"/>
</dbReference>
<dbReference type="SUPFAM" id="SSF55031">
    <property type="entry name" value="Bacterial exopeptidase dimerisation domain"/>
    <property type="match status" value="1"/>
</dbReference>
<feature type="domain" description="Peptidase M20 dimerisation" evidence="1">
    <location>
        <begin position="181"/>
        <end position="276"/>
    </location>
</feature>
<evidence type="ECO:0000313" key="2">
    <source>
        <dbReference type="EMBL" id="KUG24897.1"/>
    </source>
</evidence>
<reference evidence="2" key="1">
    <citation type="journal article" date="2015" name="Proc. Natl. Acad. Sci. U.S.A.">
        <title>Networks of energetic and metabolic interactions define dynamics in microbial communities.</title>
        <authorList>
            <person name="Embree M."/>
            <person name="Liu J.K."/>
            <person name="Al-Bassam M.M."/>
            <person name="Zengler K."/>
        </authorList>
    </citation>
    <scope>NUCLEOTIDE SEQUENCE</scope>
</reference>
<keyword evidence="2" id="KW-0378">Hydrolase</keyword>
<dbReference type="GO" id="GO:0016787">
    <property type="term" value="F:hydrolase activity"/>
    <property type="evidence" value="ECO:0007669"/>
    <property type="project" value="UniProtKB-KW"/>
</dbReference>
<dbReference type="InterPro" id="IPR036264">
    <property type="entry name" value="Bact_exopeptidase_dim_dom"/>
</dbReference>
<dbReference type="SUPFAM" id="SSF53187">
    <property type="entry name" value="Zn-dependent exopeptidases"/>
    <property type="match status" value="1"/>
</dbReference>
<dbReference type="Pfam" id="PF07687">
    <property type="entry name" value="M20_dimer"/>
    <property type="match status" value="1"/>
</dbReference>
<dbReference type="NCBIfam" id="TIGR01891">
    <property type="entry name" value="amidohydrolases"/>
    <property type="match status" value="1"/>
</dbReference>
<gene>
    <name evidence="2" type="ORF">ASZ90_005300</name>
</gene>
<dbReference type="Pfam" id="PF01546">
    <property type="entry name" value="Peptidase_M20"/>
    <property type="match status" value="1"/>
</dbReference>
<name>A0A0W8FVN6_9ZZZZ</name>
<dbReference type="EMBL" id="LNQE01000803">
    <property type="protein sequence ID" value="KUG24897.1"/>
    <property type="molecule type" value="Genomic_DNA"/>
</dbReference>
<comment type="caution">
    <text evidence="2">The sequence shown here is derived from an EMBL/GenBank/DDBJ whole genome shotgun (WGS) entry which is preliminary data.</text>
</comment>
<evidence type="ECO:0000259" key="1">
    <source>
        <dbReference type="Pfam" id="PF07687"/>
    </source>
</evidence>
<dbReference type="AlphaFoldDB" id="A0A0W8FVN6"/>
<dbReference type="PANTHER" id="PTHR11014:SF169">
    <property type="entry name" value="CLAN MH, FAMILY M20, PEPTIDASE T-LIKE METALLOPEPTIDASE"/>
    <property type="match status" value="1"/>
</dbReference>